<protein>
    <submittedName>
        <fullName evidence="4">Outer membrane beta-barrel protein</fullName>
    </submittedName>
</protein>
<gene>
    <name evidence="4" type="ORF">ACFSJT_04905</name>
</gene>
<dbReference type="RefSeq" id="WP_378319104.1">
    <property type="nucleotide sequence ID" value="NZ_JBHUHY010000003.1"/>
</dbReference>
<dbReference type="Proteomes" id="UP001597344">
    <property type="component" value="Unassembled WGS sequence"/>
</dbReference>
<dbReference type="Pfam" id="PF13568">
    <property type="entry name" value="OMP_b-brl_2"/>
    <property type="match status" value="1"/>
</dbReference>
<keyword evidence="2" id="KW-0472">Membrane</keyword>
<keyword evidence="2" id="KW-0812">Transmembrane</keyword>
<feature type="compositionally biased region" description="Basic and acidic residues" evidence="1">
    <location>
        <begin position="216"/>
        <end position="227"/>
    </location>
</feature>
<evidence type="ECO:0000259" key="3">
    <source>
        <dbReference type="Pfam" id="PF13568"/>
    </source>
</evidence>
<reference evidence="5" key="1">
    <citation type="journal article" date="2019" name="Int. J. Syst. Evol. Microbiol.">
        <title>The Global Catalogue of Microorganisms (GCM) 10K type strain sequencing project: providing services to taxonomists for standard genome sequencing and annotation.</title>
        <authorList>
            <consortium name="The Broad Institute Genomics Platform"/>
            <consortium name="The Broad Institute Genome Sequencing Center for Infectious Disease"/>
            <person name="Wu L."/>
            <person name="Ma J."/>
        </authorList>
    </citation>
    <scope>NUCLEOTIDE SEQUENCE [LARGE SCALE GENOMIC DNA]</scope>
    <source>
        <strain evidence="5">DT92</strain>
    </source>
</reference>
<name>A0ABW5AVC5_9FLAO</name>
<evidence type="ECO:0000256" key="1">
    <source>
        <dbReference type="SAM" id="MobiDB-lite"/>
    </source>
</evidence>
<organism evidence="4 5">
    <name type="scientific">Aquimarina celericrescens</name>
    <dbReference type="NCBI Taxonomy" id="1964542"/>
    <lineage>
        <taxon>Bacteria</taxon>
        <taxon>Pseudomonadati</taxon>
        <taxon>Bacteroidota</taxon>
        <taxon>Flavobacteriia</taxon>
        <taxon>Flavobacteriales</taxon>
        <taxon>Flavobacteriaceae</taxon>
        <taxon>Aquimarina</taxon>
    </lineage>
</organism>
<feature type="region of interest" description="Disordered" evidence="1">
    <location>
        <begin position="69"/>
        <end position="262"/>
    </location>
</feature>
<evidence type="ECO:0000313" key="5">
    <source>
        <dbReference type="Proteomes" id="UP001597344"/>
    </source>
</evidence>
<keyword evidence="5" id="KW-1185">Reference proteome</keyword>
<comment type="caution">
    <text evidence="4">The sequence shown here is derived from an EMBL/GenBank/DDBJ whole genome shotgun (WGS) entry which is preliminary data.</text>
</comment>
<feature type="compositionally biased region" description="Polar residues" evidence="1">
    <location>
        <begin position="69"/>
        <end position="78"/>
    </location>
</feature>
<feature type="transmembrane region" description="Helical" evidence="2">
    <location>
        <begin position="44"/>
        <end position="64"/>
    </location>
</feature>
<proteinExistence type="predicted"/>
<dbReference type="InterPro" id="IPR025665">
    <property type="entry name" value="Beta-barrel_OMP_2"/>
</dbReference>
<accession>A0ABW5AVC5</accession>
<evidence type="ECO:0000313" key="4">
    <source>
        <dbReference type="EMBL" id="MFD2186120.1"/>
    </source>
</evidence>
<dbReference type="EMBL" id="JBHUHY010000003">
    <property type="protein sequence ID" value="MFD2186120.1"/>
    <property type="molecule type" value="Genomic_DNA"/>
</dbReference>
<feature type="compositionally biased region" description="Basic and acidic residues" evidence="1">
    <location>
        <begin position="199"/>
        <end position="208"/>
    </location>
</feature>
<feature type="compositionally biased region" description="Polar residues" evidence="1">
    <location>
        <begin position="117"/>
        <end position="138"/>
    </location>
</feature>
<feature type="compositionally biased region" description="Polar residues" evidence="1">
    <location>
        <begin position="147"/>
        <end position="188"/>
    </location>
</feature>
<sequence length="526" mass="58170">MNDKKNIDRLFQEKFKDFEVTPDEAVWEKIKARQNKKRALILPFWYRAAGVAALIAVIFTIGYFSQSTDPTTETVVSNDSKDPATNDVSSPENADKERIESDQNNFVVSSDEEEINSTDNPQNEGITNDTNNGNSQKIIDNDPKTTIAGSKQGSSIPTESKTSTPNTKESTIANNLEPNNTPSNTSTGKKAGDILQKNTKIDKADIANHKNQNTNPEKENLFLKGPDKQNNVANPGVAENNANTNQNPGKEEFSNETPEANQNKKSLFDAINQKEEAITEEKNTAKKWNVTPNIAPVYYDSFGDGSSIDTQFADNNKSGQVNLSYGVHVSYHVNKRLSVRSGVNKVDLSYNTQNIGFSPSSIVGQNLESINYSPNAEVILVSDIGQNQNNQFVASDINREAINLTQNEGLLNQRIGYIEVPLEMKYALVNKKLGLHMIGGVSTLFLKDNEVSIEAGDFETTIGEANNVNDVSFTGNIGIGVDYKLSDQFQINLEPIFKYQFNGFNGNTENFRPYYFGIYTGVSIKF</sequence>
<feature type="domain" description="Outer membrane protein beta-barrel" evidence="3">
    <location>
        <begin position="311"/>
        <end position="501"/>
    </location>
</feature>
<evidence type="ECO:0000256" key="2">
    <source>
        <dbReference type="SAM" id="Phobius"/>
    </source>
</evidence>
<keyword evidence="2" id="KW-1133">Transmembrane helix</keyword>